<dbReference type="InterPro" id="IPR011611">
    <property type="entry name" value="PfkB_dom"/>
</dbReference>
<keyword evidence="3" id="KW-0418">Kinase</keyword>
<dbReference type="GO" id="GO:0016301">
    <property type="term" value="F:kinase activity"/>
    <property type="evidence" value="ECO:0007669"/>
    <property type="project" value="UniProtKB-KW"/>
</dbReference>
<name>A0A2T2ZDM6_9NOCA</name>
<dbReference type="PROSITE" id="PS00583">
    <property type="entry name" value="PFKB_KINASES_1"/>
    <property type="match status" value="1"/>
</dbReference>
<dbReference type="Gene3D" id="3.40.1190.20">
    <property type="match status" value="1"/>
</dbReference>
<dbReference type="GO" id="GO:0006796">
    <property type="term" value="P:phosphate-containing compound metabolic process"/>
    <property type="evidence" value="ECO:0007669"/>
    <property type="project" value="UniProtKB-ARBA"/>
</dbReference>
<evidence type="ECO:0000313" key="5">
    <source>
        <dbReference type="EMBL" id="PSR65871.1"/>
    </source>
</evidence>
<dbReference type="InterPro" id="IPR002173">
    <property type="entry name" value="Carboh/pur_kinase_PfkB_CS"/>
</dbReference>
<dbReference type="InterPro" id="IPR002139">
    <property type="entry name" value="Ribo/fructo_kinase"/>
</dbReference>
<dbReference type="SUPFAM" id="SSF53613">
    <property type="entry name" value="Ribokinase-like"/>
    <property type="match status" value="1"/>
</dbReference>
<evidence type="ECO:0000259" key="4">
    <source>
        <dbReference type="Pfam" id="PF00294"/>
    </source>
</evidence>
<evidence type="ECO:0000256" key="3">
    <source>
        <dbReference type="ARBA" id="ARBA00022777"/>
    </source>
</evidence>
<proteinExistence type="inferred from homology"/>
<dbReference type="Pfam" id="PF00294">
    <property type="entry name" value="PfkB"/>
    <property type="match status" value="1"/>
</dbReference>
<comment type="similarity">
    <text evidence="1">Belongs to the carbohydrate kinase PfkB family.</text>
</comment>
<protein>
    <recommendedName>
        <fullName evidence="4">Carbohydrate kinase PfkB domain-containing protein</fullName>
    </recommendedName>
</protein>
<dbReference type="AlphaFoldDB" id="A0A2T2ZDM6"/>
<gene>
    <name evidence="5" type="ORF">C8259_00320</name>
</gene>
<dbReference type="PRINTS" id="PR00990">
    <property type="entry name" value="RIBOKINASE"/>
</dbReference>
<organism evidence="5 6">
    <name type="scientific">Nocardia nova</name>
    <dbReference type="NCBI Taxonomy" id="37330"/>
    <lineage>
        <taxon>Bacteria</taxon>
        <taxon>Bacillati</taxon>
        <taxon>Actinomycetota</taxon>
        <taxon>Actinomycetes</taxon>
        <taxon>Mycobacteriales</taxon>
        <taxon>Nocardiaceae</taxon>
        <taxon>Nocardia</taxon>
    </lineage>
</organism>
<dbReference type="InterPro" id="IPR029056">
    <property type="entry name" value="Ribokinase-like"/>
</dbReference>
<evidence type="ECO:0000256" key="2">
    <source>
        <dbReference type="ARBA" id="ARBA00022679"/>
    </source>
</evidence>
<keyword evidence="2" id="KW-0808">Transferase</keyword>
<dbReference type="Proteomes" id="UP000241647">
    <property type="component" value="Unassembled WGS sequence"/>
</dbReference>
<comment type="caution">
    <text evidence="5">The sequence shown here is derived from an EMBL/GenBank/DDBJ whole genome shotgun (WGS) entry which is preliminary data.</text>
</comment>
<dbReference type="EMBL" id="PYHS01000001">
    <property type="protein sequence ID" value="PSR65871.1"/>
    <property type="molecule type" value="Genomic_DNA"/>
</dbReference>
<dbReference type="GO" id="GO:0005829">
    <property type="term" value="C:cytosol"/>
    <property type="evidence" value="ECO:0007669"/>
    <property type="project" value="TreeGrafter"/>
</dbReference>
<evidence type="ECO:0000313" key="6">
    <source>
        <dbReference type="Proteomes" id="UP000241647"/>
    </source>
</evidence>
<dbReference type="PANTHER" id="PTHR10584:SF166">
    <property type="entry name" value="RIBOKINASE"/>
    <property type="match status" value="1"/>
</dbReference>
<reference evidence="5 6" key="1">
    <citation type="submission" date="2018-02" db="EMBL/GenBank/DDBJ databases">
        <title>8 Nocardia nova and 1 Nocardia cyriacigeorgica strain used for evolution to TMP-SMX.</title>
        <authorList>
            <person name="Mehta H."/>
            <person name="Weng J."/>
            <person name="Shamoo Y."/>
        </authorList>
    </citation>
    <scope>NUCLEOTIDE SEQUENCE [LARGE SCALE GENOMIC DNA]</scope>
    <source>
        <strain evidence="5 6">ATCC 33727</strain>
    </source>
</reference>
<feature type="domain" description="Carbohydrate kinase PfkB" evidence="4">
    <location>
        <begin position="15"/>
        <end position="308"/>
    </location>
</feature>
<dbReference type="PANTHER" id="PTHR10584">
    <property type="entry name" value="SUGAR KINASE"/>
    <property type="match status" value="1"/>
</dbReference>
<accession>A0A2T2ZDM6</accession>
<evidence type="ECO:0000256" key="1">
    <source>
        <dbReference type="ARBA" id="ARBA00010688"/>
    </source>
</evidence>
<sequence length="313" mass="32246">MELSGLMDSVAGRRFVVIGAYVVDCIARTSDLPAWESATLAESITLVPGGKALNQAIALARLGADVLALGVVGRDPAGGIVIDALERNRVDTTLIRYEDNANTPVCMCFVGDAGETSFLWRISDETAIAPTDIDGARQQLAAADAVLMTYELPLDTARYALSAFQHFPATVVVQPSPPLADAHTLPYDGVDVLLPNRSEALALLAPKRTAATSNPADVPLMLHNATGVPNIVVTCGADGCYAFANSSTAHFPAHPVAEVIDTTGASDAFAAHFAASAVSGSPIETSIADALAAAAYSIQHAGGSASMPPGPPR</sequence>